<proteinExistence type="predicted"/>
<accession>A0A2H5XA00</accession>
<dbReference type="AlphaFoldDB" id="A0A2H5XA00"/>
<protein>
    <submittedName>
        <fullName evidence="1">Uncharacterized protein</fullName>
    </submittedName>
</protein>
<name>A0A2H5XA00_9BACT</name>
<organism evidence="1 2">
    <name type="scientific">Candidatus Fervidibacter japonicus</name>
    <dbReference type="NCBI Taxonomy" id="2035412"/>
    <lineage>
        <taxon>Bacteria</taxon>
        <taxon>Candidatus Fervidibacterota</taxon>
        <taxon>Candidatus Fervidibacter</taxon>
    </lineage>
</organism>
<sequence length="191" mass="21036">MNELNAFAFEKPVNPKGMVGVDTVDDAEDVELNTVLLQQLEGSVNFVKSRFATFVNTVSIVQLFQSVHAQPDQKIMLFKKSAPFVIQQDAVGLKGVFDFHAGFAILLLQLHSLAKEVKPHQSRFAALPAESDFIDLLRLNVLAGECLKDIIGHVKTRALFVKVLLAEVEAVSAVKVANRTARLKHDMEGRG</sequence>
<evidence type="ECO:0000313" key="2">
    <source>
        <dbReference type="Proteomes" id="UP000236173"/>
    </source>
</evidence>
<gene>
    <name evidence="1" type="ORF">HRbin17_00489</name>
</gene>
<dbReference type="Proteomes" id="UP000236173">
    <property type="component" value="Unassembled WGS sequence"/>
</dbReference>
<dbReference type="EMBL" id="BEHT01000004">
    <property type="protein sequence ID" value="GBC97994.1"/>
    <property type="molecule type" value="Genomic_DNA"/>
</dbReference>
<evidence type="ECO:0000313" key="1">
    <source>
        <dbReference type="EMBL" id="GBC97994.1"/>
    </source>
</evidence>
<comment type="caution">
    <text evidence="1">The sequence shown here is derived from an EMBL/GenBank/DDBJ whole genome shotgun (WGS) entry which is preliminary data.</text>
</comment>
<reference evidence="2" key="1">
    <citation type="submission" date="2017-09" db="EMBL/GenBank/DDBJ databases">
        <title>Metaegenomics of thermophilic ammonia-oxidizing enrichment culture.</title>
        <authorList>
            <person name="Kato S."/>
            <person name="Suzuki K."/>
        </authorList>
    </citation>
    <scope>NUCLEOTIDE SEQUENCE [LARGE SCALE GENOMIC DNA]</scope>
</reference>